<evidence type="ECO:0000256" key="1">
    <source>
        <dbReference type="ARBA" id="ARBA00001933"/>
    </source>
</evidence>
<dbReference type="AlphaFoldDB" id="A0A350HC36"/>
<evidence type="ECO:0000256" key="3">
    <source>
        <dbReference type="ARBA" id="ARBA00022679"/>
    </source>
</evidence>
<dbReference type="InterPro" id="IPR004838">
    <property type="entry name" value="NHTrfase_class1_PyrdxlP-BS"/>
</dbReference>
<evidence type="ECO:0000259" key="5">
    <source>
        <dbReference type="Pfam" id="PF00155"/>
    </source>
</evidence>
<evidence type="ECO:0000256" key="2">
    <source>
        <dbReference type="ARBA" id="ARBA00022576"/>
    </source>
</evidence>
<evidence type="ECO:0000313" key="7">
    <source>
        <dbReference type="Proteomes" id="UP000264062"/>
    </source>
</evidence>
<dbReference type="SUPFAM" id="SSF53383">
    <property type="entry name" value="PLP-dependent transferases"/>
    <property type="match status" value="1"/>
</dbReference>
<dbReference type="EC" id="2.6.1.-" evidence="4"/>
<dbReference type="Gene3D" id="3.90.1150.10">
    <property type="entry name" value="Aspartate Aminotransferase, domain 1"/>
    <property type="match status" value="1"/>
</dbReference>
<dbReference type="PROSITE" id="PS00105">
    <property type="entry name" value="AA_TRANSFER_CLASS_1"/>
    <property type="match status" value="1"/>
</dbReference>
<dbReference type="GO" id="GO:0008483">
    <property type="term" value="F:transaminase activity"/>
    <property type="evidence" value="ECO:0007669"/>
    <property type="project" value="UniProtKB-KW"/>
</dbReference>
<dbReference type="InterPro" id="IPR015421">
    <property type="entry name" value="PyrdxlP-dep_Trfase_major"/>
</dbReference>
<dbReference type="InterPro" id="IPR015422">
    <property type="entry name" value="PyrdxlP-dep_Trfase_small"/>
</dbReference>
<dbReference type="PANTHER" id="PTHR42832:SF3">
    <property type="entry name" value="L-GLUTAMINE--4-(METHYLSULFANYL)-2-OXOBUTANOATE AMINOTRANSFERASE"/>
    <property type="match status" value="1"/>
</dbReference>
<keyword evidence="2 4" id="KW-0032">Aminotransferase</keyword>
<evidence type="ECO:0000256" key="4">
    <source>
        <dbReference type="RuleBase" id="RU000481"/>
    </source>
</evidence>
<accession>A0A350HC36</accession>
<dbReference type="InterPro" id="IPR004839">
    <property type="entry name" value="Aminotransferase_I/II_large"/>
</dbReference>
<feature type="domain" description="Aminotransferase class I/classII large" evidence="5">
    <location>
        <begin position="26"/>
        <end position="376"/>
    </location>
</feature>
<comment type="similarity">
    <text evidence="4">Belongs to the class-I pyridoxal-phosphate-dependent aminotransferase family.</text>
</comment>
<gene>
    <name evidence="6" type="ORF">DCW38_07990</name>
</gene>
<proteinExistence type="inferred from homology"/>
<dbReference type="InterPro" id="IPR015424">
    <property type="entry name" value="PyrdxlP-dep_Trfase"/>
</dbReference>
<reference evidence="6 7" key="1">
    <citation type="journal article" date="2018" name="Nat. Biotechnol.">
        <title>A standardized bacterial taxonomy based on genome phylogeny substantially revises the tree of life.</title>
        <authorList>
            <person name="Parks D.H."/>
            <person name="Chuvochina M."/>
            <person name="Waite D.W."/>
            <person name="Rinke C."/>
            <person name="Skarshewski A."/>
            <person name="Chaumeil P.A."/>
            <person name="Hugenholtz P."/>
        </authorList>
    </citation>
    <scope>NUCLEOTIDE SEQUENCE [LARGE SCALE GENOMIC DNA]</scope>
    <source>
        <strain evidence="6">UBA9956</strain>
    </source>
</reference>
<dbReference type="CDD" id="cd00609">
    <property type="entry name" value="AAT_like"/>
    <property type="match status" value="1"/>
</dbReference>
<sequence length="381" mass="43826">MVSKKIKLIPPYIFNEIDKLKKSIKDPIDFGVGDPDMPTPSFIVKEMEQQIKIAENHKYPSYEGLPELREEIAKYFKKRFNVNLDPDNEILILIGSKEGIAHSLEAFLDKNDEVLLPSICYPVYRTQTLLKGGRVVEFPVNYENYFVPYFSDIKKRLSEKSKVLFLNYPNNPTGATVEKPFYDQAVDFAMRNNLIIMNDNVYCDVYFSKVRPPSIMQTNHAKDCAIEFHSFSKTFNMTGWRIGYAVGNRELIKALKQIKMNTDSGVFLPIQKAVIAGLRNIDNHVMQNNMLVKKRIDLLSEALISKGFEFHRPKASFYIFAKTLKKMKSAEFTKLLMKECGIITTPGIGFGEKGDDFIRFSLTLNDKDLKEGIRRIKKLKV</sequence>
<organism evidence="6 7">
    <name type="scientific">candidate division WOR-3 bacterium</name>
    <dbReference type="NCBI Taxonomy" id="2052148"/>
    <lineage>
        <taxon>Bacteria</taxon>
        <taxon>Bacteria division WOR-3</taxon>
    </lineage>
</organism>
<dbReference type="Proteomes" id="UP000264062">
    <property type="component" value="Unassembled WGS sequence"/>
</dbReference>
<protein>
    <recommendedName>
        <fullName evidence="4">Aminotransferase</fullName>
        <ecNumber evidence="4">2.6.1.-</ecNumber>
    </recommendedName>
</protein>
<dbReference type="Pfam" id="PF00155">
    <property type="entry name" value="Aminotran_1_2"/>
    <property type="match status" value="1"/>
</dbReference>
<dbReference type="PANTHER" id="PTHR42832">
    <property type="entry name" value="AMINO ACID AMINOTRANSFERASE"/>
    <property type="match status" value="1"/>
</dbReference>
<dbReference type="InterPro" id="IPR050881">
    <property type="entry name" value="LL-DAP_aminotransferase"/>
</dbReference>
<keyword evidence="3 4" id="KW-0808">Transferase</keyword>
<dbReference type="EMBL" id="DMZY01000237">
    <property type="protein sequence ID" value="HAV93102.1"/>
    <property type="molecule type" value="Genomic_DNA"/>
</dbReference>
<dbReference type="Gene3D" id="3.40.640.10">
    <property type="entry name" value="Type I PLP-dependent aspartate aminotransferase-like (Major domain)"/>
    <property type="match status" value="1"/>
</dbReference>
<evidence type="ECO:0000313" key="6">
    <source>
        <dbReference type="EMBL" id="HAV93102.1"/>
    </source>
</evidence>
<dbReference type="GO" id="GO:0030170">
    <property type="term" value="F:pyridoxal phosphate binding"/>
    <property type="evidence" value="ECO:0007669"/>
    <property type="project" value="InterPro"/>
</dbReference>
<name>A0A350HC36_UNCW3</name>
<comment type="cofactor">
    <cofactor evidence="1 4">
        <name>pyridoxal 5'-phosphate</name>
        <dbReference type="ChEBI" id="CHEBI:597326"/>
    </cofactor>
</comment>
<comment type="caution">
    <text evidence="6">The sequence shown here is derived from an EMBL/GenBank/DDBJ whole genome shotgun (WGS) entry which is preliminary data.</text>
</comment>